<dbReference type="Proteomes" id="UP000691718">
    <property type="component" value="Unassembled WGS sequence"/>
</dbReference>
<accession>A0A8S3XXB3</accession>
<protein>
    <submittedName>
        <fullName evidence="1">(apollo) hypothetical protein</fullName>
    </submittedName>
</protein>
<proteinExistence type="predicted"/>
<sequence>MILANFGISAKSNSVTPIRRSSPSRSFIKYYKNALPDFRHACTPKKDLKNSKDPPTISLVNGLHEELCSNRRRKCP</sequence>
<name>A0A8S3XXB3_PARAO</name>
<gene>
    <name evidence="1" type="ORF">PAPOLLO_LOCUS23067</name>
</gene>
<dbReference type="AlphaFoldDB" id="A0A8S3XXB3"/>
<evidence type="ECO:0000313" key="1">
    <source>
        <dbReference type="EMBL" id="CAG5044484.1"/>
    </source>
</evidence>
<keyword evidence="2" id="KW-1185">Reference proteome</keyword>
<evidence type="ECO:0000313" key="2">
    <source>
        <dbReference type="Proteomes" id="UP000691718"/>
    </source>
</evidence>
<reference evidence="1" key="1">
    <citation type="submission" date="2021-04" db="EMBL/GenBank/DDBJ databases">
        <authorList>
            <person name="Tunstrom K."/>
        </authorList>
    </citation>
    <scope>NUCLEOTIDE SEQUENCE</scope>
</reference>
<dbReference type="EMBL" id="CAJQZP010001411">
    <property type="protein sequence ID" value="CAG5044484.1"/>
    <property type="molecule type" value="Genomic_DNA"/>
</dbReference>
<organism evidence="1 2">
    <name type="scientific">Parnassius apollo</name>
    <name type="common">Apollo butterfly</name>
    <name type="synonym">Papilio apollo</name>
    <dbReference type="NCBI Taxonomy" id="110799"/>
    <lineage>
        <taxon>Eukaryota</taxon>
        <taxon>Metazoa</taxon>
        <taxon>Ecdysozoa</taxon>
        <taxon>Arthropoda</taxon>
        <taxon>Hexapoda</taxon>
        <taxon>Insecta</taxon>
        <taxon>Pterygota</taxon>
        <taxon>Neoptera</taxon>
        <taxon>Endopterygota</taxon>
        <taxon>Lepidoptera</taxon>
        <taxon>Glossata</taxon>
        <taxon>Ditrysia</taxon>
        <taxon>Papilionoidea</taxon>
        <taxon>Papilionidae</taxon>
        <taxon>Parnassiinae</taxon>
        <taxon>Parnassini</taxon>
        <taxon>Parnassius</taxon>
        <taxon>Parnassius</taxon>
    </lineage>
</organism>
<comment type="caution">
    <text evidence="1">The sequence shown here is derived from an EMBL/GenBank/DDBJ whole genome shotgun (WGS) entry which is preliminary data.</text>
</comment>